<dbReference type="PANTHER" id="PTHR42796">
    <property type="entry name" value="FUMARYLACETOACETATE HYDROLASE DOMAIN-CONTAINING PROTEIN 2A-RELATED"/>
    <property type="match status" value="1"/>
</dbReference>
<keyword evidence="4" id="KW-0378">Hydrolase</keyword>
<feature type="domain" description="Fumarylacetoacetase-like C-terminal" evidence="3">
    <location>
        <begin position="68"/>
        <end position="306"/>
    </location>
</feature>
<dbReference type="InterPro" id="IPR011234">
    <property type="entry name" value="Fumarylacetoacetase-like_C"/>
</dbReference>
<accession>A0ABN3TTN3</accession>
<dbReference type="Gene3D" id="3.90.850.10">
    <property type="entry name" value="Fumarylacetoacetase-like, C-terminal domain"/>
    <property type="match status" value="1"/>
</dbReference>
<evidence type="ECO:0000259" key="3">
    <source>
        <dbReference type="Pfam" id="PF01557"/>
    </source>
</evidence>
<keyword evidence="5" id="KW-1185">Reference proteome</keyword>
<evidence type="ECO:0000256" key="1">
    <source>
        <dbReference type="ARBA" id="ARBA00010211"/>
    </source>
</evidence>
<keyword evidence="2" id="KW-0479">Metal-binding</keyword>
<evidence type="ECO:0000313" key="4">
    <source>
        <dbReference type="EMBL" id="GAA2718600.1"/>
    </source>
</evidence>
<dbReference type="EMBL" id="BAAATZ010000002">
    <property type="protein sequence ID" value="GAA2718600.1"/>
    <property type="molecule type" value="Genomic_DNA"/>
</dbReference>
<dbReference type="Pfam" id="PF01557">
    <property type="entry name" value="FAA_hydrolase"/>
    <property type="match status" value="1"/>
</dbReference>
<name>A0ABN3TTN3_9ACTN</name>
<evidence type="ECO:0000313" key="5">
    <source>
        <dbReference type="Proteomes" id="UP001501842"/>
    </source>
</evidence>
<reference evidence="4 5" key="1">
    <citation type="journal article" date="2019" name="Int. J. Syst. Evol. Microbiol.">
        <title>The Global Catalogue of Microorganisms (GCM) 10K type strain sequencing project: providing services to taxonomists for standard genome sequencing and annotation.</title>
        <authorList>
            <consortium name="The Broad Institute Genomics Platform"/>
            <consortium name="The Broad Institute Genome Sequencing Center for Infectious Disease"/>
            <person name="Wu L."/>
            <person name="Ma J."/>
        </authorList>
    </citation>
    <scope>NUCLEOTIDE SEQUENCE [LARGE SCALE GENOMIC DNA]</scope>
    <source>
        <strain evidence="4 5">JCM 8201</strain>
    </source>
</reference>
<dbReference type="GO" id="GO:0016787">
    <property type="term" value="F:hydrolase activity"/>
    <property type="evidence" value="ECO:0007669"/>
    <property type="project" value="UniProtKB-KW"/>
</dbReference>
<dbReference type="InterPro" id="IPR036663">
    <property type="entry name" value="Fumarylacetoacetase_C_sf"/>
</dbReference>
<dbReference type="Proteomes" id="UP001501842">
    <property type="component" value="Unassembled WGS sequence"/>
</dbReference>
<dbReference type="RefSeq" id="WP_344448126.1">
    <property type="nucleotide sequence ID" value="NZ_BAAATZ010000002.1"/>
</dbReference>
<comment type="caution">
    <text evidence="4">The sequence shown here is derived from an EMBL/GenBank/DDBJ whole genome shotgun (WGS) entry which is preliminary data.</text>
</comment>
<organism evidence="4 5">
    <name type="scientific">Actinocorallia aurantiaca</name>
    <dbReference type="NCBI Taxonomy" id="46204"/>
    <lineage>
        <taxon>Bacteria</taxon>
        <taxon>Bacillati</taxon>
        <taxon>Actinomycetota</taxon>
        <taxon>Actinomycetes</taxon>
        <taxon>Streptosporangiales</taxon>
        <taxon>Thermomonosporaceae</taxon>
        <taxon>Actinocorallia</taxon>
    </lineage>
</organism>
<dbReference type="PANTHER" id="PTHR42796:SF4">
    <property type="entry name" value="FUMARYLACETOACETATE HYDROLASE DOMAIN-CONTAINING PROTEIN 2A"/>
    <property type="match status" value="1"/>
</dbReference>
<evidence type="ECO:0000256" key="2">
    <source>
        <dbReference type="ARBA" id="ARBA00022723"/>
    </source>
</evidence>
<protein>
    <submittedName>
        <fullName evidence="4">Fumarylacetoacetate hydrolase family protein</fullName>
    </submittedName>
</protein>
<comment type="similarity">
    <text evidence="1">Belongs to the FAH family.</text>
</comment>
<sequence>MGIAVIRTRNGWWVETPEGLSAVETSAATTAELLADRAAVETAAAATGTVARPEEGEILSPVTARCRVVAQMVNYRSHAADSGFDPDQVPPTFFRKASGSITGPYGAILRPDGVRLLDYEVELGLVIGVRIPVGTVVTEENLAEFVAGLVVADDVSARDLQLPKTQFYESKSYPTFTPLGPRLVLTDAAELARLRDLRLTLEVNGERRQDLTAADMIVAPAKALTLLSCFQELDPGDVLLTGTPGGTALRSPGPLVEKIGALLPAHVKWKTFFKRQEANPAYLKDGDVVTARIRTDDGLLDLGEQRHSVGSTAS</sequence>
<dbReference type="InterPro" id="IPR051121">
    <property type="entry name" value="FAH"/>
</dbReference>
<dbReference type="SUPFAM" id="SSF56529">
    <property type="entry name" value="FAH"/>
    <property type="match status" value="1"/>
</dbReference>
<gene>
    <name evidence="4" type="ORF">GCM10010439_01930</name>
</gene>
<proteinExistence type="inferred from homology"/>